<dbReference type="InterPro" id="IPR025720">
    <property type="entry name" value="RibU"/>
</dbReference>
<evidence type="ECO:0000313" key="10">
    <source>
        <dbReference type="Proteomes" id="UP000824262"/>
    </source>
</evidence>
<dbReference type="GO" id="GO:0032217">
    <property type="term" value="F:riboflavin transmembrane transporter activity"/>
    <property type="evidence" value="ECO:0007669"/>
    <property type="project" value="InterPro"/>
</dbReference>
<evidence type="ECO:0000313" key="9">
    <source>
        <dbReference type="EMBL" id="HIQ78085.1"/>
    </source>
</evidence>
<keyword evidence="4" id="KW-1003">Cell membrane</keyword>
<feature type="transmembrane region" description="Helical" evidence="8">
    <location>
        <begin position="116"/>
        <end position="137"/>
    </location>
</feature>
<reference evidence="9" key="2">
    <citation type="journal article" date="2021" name="PeerJ">
        <title>Extensive microbial diversity within the chicken gut microbiome revealed by metagenomics and culture.</title>
        <authorList>
            <person name="Gilroy R."/>
            <person name="Ravi A."/>
            <person name="Getino M."/>
            <person name="Pursley I."/>
            <person name="Horton D.L."/>
            <person name="Alikhan N.F."/>
            <person name="Baker D."/>
            <person name="Gharbi K."/>
            <person name="Hall N."/>
            <person name="Watson M."/>
            <person name="Adriaenssens E.M."/>
            <person name="Foster-Nyarko E."/>
            <person name="Jarju S."/>
            <person name="Secka A."/>
            <person name="Antonio M."/>
            <person name="Oren A."/>
            <person name="Chaudhuri R.R."/>
            <person name="La Ragione R."/>
            <person name="Hildebrand F."/>
            <person name="Pallen M.J."/>
        </authorList>
    </citation>
    <scope>NUCLEOTIDE SEQUENCE</scope>
    <source>
        <strain evidence="9">ChiBcolR7-354</strain>
    </source>
</reference>
<reference evidence="9" key="1">
    <citation type="submission" date="2020-10" db="EMBL/GenBank/DDBJ databases">
        <authorList>
            <person name="Gilroy R."/>
        </authorList>
    </citation>
    <scope>NUCLEOTIDE SEQUENCE</scope>
    <source>
        <strain evidence="9">ChiBcolR7-354</strain>
    </source>
</reference>
<evidence type="ECO:0000256" key="5">
    <source>
        <dbReference type="ARBA" id="ARBA00022692"/>
    </source>
</evidence>
<sequence>MDVRKPAPTLRKIDIKKLAVLAMLTALAYVVMWISKILPSVNGFLDFDFKHVVICIGGFIYGPVSAGLITVVVCFIEMITISGTGPWGCLMNIIGTASFCCTACYVYKKNHTMKGAVIGLSLGVIVMTALMLLWNYLVTPIYQGMPRSAIADMLVPVFLPFNLVKGGMNMAATLLLYKPIVSALRHAKLVPESEGAAPVGGKKKVGFTIVALFLLATFIFLALVLAGVL</sequence>
<evidence type="ECO:0000256" key="3">
    <source>
        <dbReference type="ARBA" id="ARBA00022448"/>
    </source>
</evidence>
<evidence type="ECO:0000256" key="7">
    <source>
        <dbReference type="ARBA" id="ARBA00023136"/>
    </source>
</evidence>
<dbReference type="GO" id="GO:0005886">
    <property type="term" value="C:plasma membrane"/>
    <property type="evidence" value="ECO:0007669"/>
    <property type="project" value="UniProtKB-SubCell"/>
</dbReference>
<dbReference type="Pfam" id="PF12822">
    <property type="entry name" value="ECF_trnsprt"/>
    <property type="match status" value="1"/>
</dbReference>
<dbReference type="InterPro" id="IPR024529">
    <property type="entry name" value="ECF_trnsprt_substrate-spec"/>
</dbReference>
<accession>A0A9D0ZD06</accession>
<dbReference type="Proteomes" id="UP000824262">
    <property type="component" value="Unassembled WGS sequence"/>
</dbReference>
<feature type="transmembrane region" description="Helical" evidence="8">
    <location>
        <begin position="85"/>
        <end position="107"/>
    </location>
</feature>
<dbReference type="PANTHER" id="PTHR38438:SF1">
    <property type="entry name" value="RIBOFLAVIN TRANSPORTER RIBU"/>
    <property type="match status" value="1"/>
</dbReference>
<dbReference type="EMBL" id="DVGA01000029">
    <property type="protein sequence ID" value="HIQ78085.1"/>
    <property type="molecule type" value="Genomic_DNA"/>
</dbReference>
<comment type="subcellular location">
    <subcellularLocation>
        <location evidence="1">Cell membrane</location>
        <topology evidence="1">Multi-pass membrane protein</topology>
    </subcellularLocation>
</comment>
<dbReference type="AlphaFoldDB" id="A0A9D0ZD06"/>
<keyword evidence="5 8" id="KW-0812">Transmembrane</keyword>
<evidence type="ECO:0000256" key="2">
    <source>
        <dbReference type="ARBA" id="ARBA00005540"/>
    </source>
</evidence>
<protein>
    <submittedName>
        <fullName evidence="9">ECF transporter S component</fullName>
    </submittedName>
</protein>
<feature type="transmembrane region" description="Helical" evidence="8">
    <location>
        <begin position="51"/>
        <end position="79"/>
    </location>
</feature>
<organism evidence="9 10">
    <name type="scientific">Candidatus Scatomorpha intestinavium</name>
    <dbReference type="NCBI Taxonomy" id="2840922"/>
    <lineage>
        <taxon>Bacteria</taxon>
        <taxon>Bacillati</taxon>
        <taxon>Bacillota</taxon>
        <taxon>Clostridia</taxon>
        <taxon>Eubacteriales</taxon>
        <taxon>Candidatus Scatomorpha</taxon>
    </lineage>
</organism>
<dbReference type="PANTHER" id="PTHR38438">
    <property type="entry name" value="RIBOFLAVIN TRANSPORTER RIBU"/>
    <property type="match status" value="1"/>
</dbReference>
<evidence type="ECO:0000256" key="1">
    <source>
        <dbReference type="ARBA" id="ARBA00004651"/>
    </source>
</evidence>
<name>A0A9D0ZD06_9FIRM</name>
<comment type="similarity">
    <text evidence="2">Belongs to the prokaryotic riboflavin transporter (P-RFT) (TC 2.A.87) family.</text>
</comment>
<feature type="transmembrane region" description="Helical" evidence="8">
    <location>
        <begin position="205"/>
        <end position="228"/>
    </location>
</feature>
<keyword evidence="7 8" id="KW-0472">Membrane</keyword>
<keyword evidence="3" id="KW-0813">Transport</keyword>
<evidence type="ECO:0000256" key="8">
    <source>
        <dbReference type="SAM" id="Phobius"/>
    </source>
</evidence>
<evidence type="ECO:0000256" key="6">
    <source>
        <dbReference type="ARBA" id="ARBA00022989"/>
    </source>
</evidence>
<comment type="caution">
    <text evidence="9">The sequence shown here is derived from an EMBL/GenBank/DDBJ whole genome shotgun (WGS) entry which is preliminary data.</text>
</comment>
<feature type="transmembrane region" description="Helical" evidence="8">
    <location>
        <begin position="20"/>
        <end position="39"/>
    </location>
</feature>
<keyword evidence="6 8" id="KW-1133">Transmembrane helix</keyword>
<gene>
    <name evidence="9" type="ORF">IAB77_02370</name>
</gene>
<evidence type="ECO:0000256" key="4">
    <source>
        <dbReference type="ARBA" id="ARBA00022475"/>
    </source>
</evidence>
<proteinExistence type="inferred from homology"/>
<dbReference type="Gene3D" id="1.10.1760.20">
    <property type="match status" value="1"/>
</dbReference>